<dbReference type="GO" id="GO:0032807">
    <property type="term" value="C:DNA ligase IV complex"/>
    <property type="evidence" value="ECO:0007669"/>
    <property type="project" value="TreeGrafter"/>
</dbReference>
<evidence type="ECO:0000313" key="3">
    <source>
        <dbReference type="EMBL" id="VDP90488.1"/>
    </source>
</evidence>
<keyword evidence="4" id="KW-1185">Reference proteome</keyword>
<dbReference type="Pfam" id="PF04675">
    <property type="entry name" value="DNA_ligase_A_N"/>
    <property type="match status" value="1"/>
</dbReference>
<dbReference type="PANTHER" id="PTHR45997">
    <property type="entry name" value="DNA LIGASE 4"/>
    <property type="match status" value="1"/>
</dbReference>
<dbReference type="GO" id="GO:0006297">
    <property type="term" value="P:nucleotide-excision repair, DNA gap filling"/>
    <property type="evidence" value="ECO:0007669"/>
    <property type="project" value="TreeGrafter"/>
</dbReference>
<protein>
    <submittedName>
        <fullName evidence="5">DNA_ligase_A_N domain-containing protein</fullName>
    </submittedName>
</protein>
<dbReference type="Gene3D" id="1.10.3260.10">
    <property type="entry name" value="DNA ligase, ATP-dependent, N-terminal domain"/>
    <property type="match status" value="1"/>
</dbReference>
<dbReference type="GO" id="GO:0006303">
    <property type="term" value="P:double-strand break repair via nonhomologous end joining"/>
    <property type="evidence" value="ECO:0007669"/>
    <property type="project" value="TreeGrafter"/>
</dbReference>
<dbReference type="GO" id="GO:0005958">
    <property type="term" value="C:DNA-dependent protein kinase-DNA ligase 4 complex"/>
    <property type="evidence" value="ECO:0007669"/>
    <property type="project" value="TreeGrafter"/>
</dbReference>
<dbReference type="OrthoDB" id="151490at2759"/>
<dbReference type="InterPro" id="IPR016059">
    <property type="entry name" value="DNA_ligase_ATP-dep_CS"/>
</dbReference>
<reference evidence="5" key="1">
    <citation type="submission" date="2016-06" db="UniProtKB">
        <authorList>
            <consortium name="WormBaseParasite"/>
        </authorList>
    </citation>
    <scope>IDENTIFICATION</scope>
</reference>
<organism evidence="5">
    <name type="scientific">Echinostoma caproni</name>
    <dbReference type="NCBI Taxonomy" id="27848"/>
    <lineage>
        <taxon>Eukaryota</taxon>
        <taxon>Metazoa</taxon>
        <taxon>Spiralia</taxon>
        <taxon>Lophotrochozoa</taxon>
        <taxon>Platyhelminthes</taxon>
        <taxon>Trematoda</taxon>
        <taxon>Digenea</taxon>
        <taxon>Plagiorchiida</taxon>
        <taxon>Echinostomata</taxon>
        <taxon>Echinostomatoidea</taxon>
        <taxon>Echinostomatidae</taxon>
        <taxon>Echinostoma</taxon>
    </lineage>
</organism>
<gene>
    <name evidence="3" type="ORF">ECPE_LOCUS13216</name>
</gene>
<dbReference type="EMBL" id="UZAN01054587">
    <property type="protein sequence ID" value="VDP90488.1"/>
    <property type="molecule type" value="Genomic_DNA"/>
</dbReference>
<dbReference type="AlphaFoldDB" id="A0A183B1Y1"/>
<dbReference type="Proteomes" id="UP000272942">
    <property type="component" value="Unassembled WGS sequence"/>
</dbReference>
<name>A0A183B1Y1_9TREM</name>
<dbReference type="InterPro" id="IPR036599">
    <property type="entry name" value="DNA_ligase_N_sf"/>
</dbReference>
<sequence>MDIEQEGNRIADQIKFLTCCRLFEKLKSSPNAKSRRQILSRFLQLWENQYATLSPTDSHPAAGRASFYPCLRLLIPEVDRARPAYGLREAALSRLYIKAFGIAPNGPVAQRLNHPVYSGKGADFADILFDAVRDRCREDNILSLKDANDLLDQLANADNSEERMDAVTQFLRSATAVEQKWMIRFIVRRHSGCGVGVASVLQCLHPAAPSLWNVTQDLRILCQRIAEIDVHAIAGGKSHLATPDITLFIPFRPMLCERSNSPEALCQSVANLCSLGSVDLDTAQILLETKYDGERIQVSFKS</sequence>
<dbReference type="InterPro" id="IPR029710">
    <property type="entry name" value="LIG4"/>
</dbReference>
<evidence type="ECO:0000256" key="1">
    <source>
        <dbReference type="ARBA" id="ARBA00022598"/>
    </source>
</evidence>
<evidence type="ECO:0000259" key="2">
    <source>
        <dbReference type="Pfam" id="PF04675"/>
    </source>
</evidence>
<reference evidence="3 4" key="2">
    <citation type="submission" date="2018-11" db="EMBL/GenBank/DDBJ databases">
        <authorList>
            <consortium name="Pathogen Informatics"/>
        </authorList>
    </citation>
    <scope>NUCLEOTIDE SEQUENCE [LARGE SCALE GENOMIC DNA]</scope>
    <source>
        <strain evidence="3 4">Egypt</strain>
    </source>
</reference>
<keyword evidence="1" id="KW-0436">Ligase</keyword>
<feature type="domain" description="DNA ligase ATP-dependent N-terminal" evidence="2">
    <location>
        <begin position="16"/>
        <end position="205"/>
    </location>
</feature>
<dbReference type="PANTHER" id="PTHR45997:SF1">
    <property type="entry name" value="DNA LIGASE 4"/>
    <property type="match status" value="1"/>
</dbReference>
<dbReference type="GO" id="GO:0005524">
    <property type="term" value="F:ATP binding"/>
    <property type="evidence" value="ECO:0007669"/>
    <property type="project" value="InterPro"/>
</dbReference>
<dbReference type="InterPro" id="IPR012308">
    <property type="entry name" value="DNA_ligase_ATP-dep_N"/>
</dbReference>
<dbReference type="WBParaSite" id="ECPE_0001325501-mRNA-1">
    <property type="protein sequence ID" value="ECPE_0001325501-mRNA-1"/>
    <property type="gene ID" value="ECPE_0001325501"/>
</dbReference>
<accession>A0A183B1Y1</accession>
<proteinExistence type="predicted"/>
<dbReference type="GO" id="GO:0003910">
    <property type="term" value="F:DNA ligase (ATP) activity"/>
    <property type="evidence" value="ECO:0007669"/>
    <property type="project" value="InterPro"/>
</dbReference>
<dbReference type="GO" id="GO:0003677">
    <property type="term" value="F:DNA binding"/>
    <property type="evidence" value="ECO:0007669"/>
    <property type="project" value="InterPro"/>
</dbReference>
<evidence type="ECO:0000313" key="5">
    <source>
        <dbReference type="WBParaSite" id="ECPE_0001325501-mRNA-1"/>
    </source>
</evidence>
<dbReference type="PROSITE" id="PS00697">
    <property type="entry name" value="DNA_LIGASE_A1"/>
    <property type="match status" value="1"/>
</dbReference>
<dbReference type="GO" id="GO:0006310">
    <property type="term" value="P:DNA recombination"/>
    <property type="evidence" value="ECO:0007669"/>
    <property type="project" value="InterPro"/>
</dbReference>
<evidence type="ECO:0000313" key="4">
    <source>
        <dbReference type="Proteomes" id="UP000272942"/>
    </source>
</evidence>